<evidence type="ECO:0000256" key="4">
    <source>
        <dbReference type="SAM" id="MobiDB-lite"/>
    </source>
</evidence>
<keyword evidence="2" id="KW-0808">Transferase</keyword>
<name>A0A9E8A9E4_9VIRU</name>
<reference evidence="5" key="1">
    <citation type="submission" date="2022-05" db="EMBL/GenBank/DDBJ databases">
        <authorList>
            <person name="Cao W."/>
            <person name="Jia N."/>
            <person name="Lam T.T.-Y."/>
            <person name="Ni X."/>
            <person name="Liu J."/>
        </authorList>
    </citation>
    <scope>NUCLEOTIDE SEQUENCE</scope>
    <source>
        <strain evidence="5">TIGMIC 4</strain>
    </source>
</reference>
<protein>
    <submittedName>
        <fullName evidence="5">RNA-dependent RNA polymerase</fullName>
    </submittedName>
</protein>
<accession>A0A9E8A9E4</accession>
<dbReference type="EMBL" id="ON746438">
    <property type="protein sequence ID" value="UYL95389.1"/>
    <property type="molecule type" value="Genomic_RNA"/>
</dbReference>
<proteinExistence type="predicted"/>
<evidence type="ECO:0000256" key="3">
    <source>
        <dbReference type="ARBA" id="ARBA00022695"/>
    </source>
</evidence>
<feature type="compositionally biased region" description="Basic and acidic residues" evidence="4">
    <location>
        <begin position="27"/>
        <end position="42"/>
    </location>
</feature>
<dbReference type="InterPro" id="IPR043502">
    <property type="entry name" value="DNA/RNA_pol_sf"/>
</dbReference>
<feature type="compositionally biased region" description="Polar residues" evidence="4">
    <location>
        <begin position="113"/>
        <end position="125"/>
    </location>
</feature>
<feature type="region of interest" description="Disordered" evidence="4">
    <location>
        <begin position="100"/>
        <end position="130"/>
    </location>
</feature>
<keyword evidence="1 5" id="KW-0696">RNA-directed RNA polymerase</keyword>
<dbReference type="GO" id="GO:0003968">
    <property type="term" value="F:RNA-directed RNA polymerase activity"/>
    <property type="evidence" value="ECO:0007669"/>
    <property type="project" value="UniProtKB-KW"/>
</dbReference>
<evidence type="ECO:0000256" key="2">
    <source>
        <dbReference type="ARBA" id="ARBA00022679"/>
    </source>
</evidence>
<sequence>MDTNISSILGMAGGREGAKDSSAQPKIESRGRTKGRGASEVRPHKRKRKNKGDEGSWEEEIRVAGCSVAQADAGLAFNSNARRERLRQYGPLSDCVLSDFERGSSTGGGGEATSLNSDSPSTRRQSGGELYYEGGECGHDGPCDEDGLWHTCVAPGPHLYLDSRQAIPVQKVEPTECTNKEKIYRLVRRCTRFLAADRGLPLPSKIPEDTPCGGIKSALRSLYGKSLTIADELSIKTSQKLEPQPCHVCKPAGDDYMAAWERKVGRNQPVDGMKLKFFKETLRMNVDRAWNVGEFVRVPNGHGSLHHTRRQGGNWNEEEFSESCRIELVHSSGKPRVVTLYSEYNQKILHPLHRALYRSLSKYGWLLLGPPTDEIVGSLLGGDWLSFDYSSATDSIKSQYVRAMVDVLIEKSVGLNEEQIKCMRVLEQMKLGDGWSHTGQPMGSLMSFPMLCLFNKTLVDMALADSLGMLSKRRVHRDDLKVYQSHRCKINGDDLLTRVPPRQKKDFVACMAVWGREIGLIVNEEKTMRSSEYAEINSTVFRNAQEDKKTNLKVLGVGRRNVGDALDLAERSTVSEPGVKYALEALQPALSVQKDKKVRKHPRLVAFLRGNKRLRAASTAVPNEEEKERNLFPVVDRPDGYDLLPCEERSIIEREVNRLRPVALAWKEDEVKEGPARKVKWTFADPRSFSAIVRQKGRKSQETILECLDRAFRQDRLELVDNSWIETPDLLSFPEDETKENSGRCVRLLEALKAFRLDRQQHRPVGAVTPV</sequence>
<dbReference type="SUPFAM" id="SSF56672">
    <property type="entry name" value="DNA/RNA polymerases"/>
    <property type="match status" value="1"/>
</dbReference>
<evidence type="ECO:0000313" key="5">
    <source>
        <dbReference type="EMBL" id="UYL95389.1"/>
    </source>
</evidence>
<feature type="region of interest" description="Disordered" evidence="4">
    <location>
        <begin position="1"/>
        <end position="59"/>
    </location>
</feature>
<evidence type="ECO:0000256" key="1">
    <source>
        <dbReference type="ARBA" id="ARBA00022484"/>
    </source>
</evidence>
<keyword evidence="3" id="KW-0548">Nucleotidyltransferase</keyword>
<organism evidence="5">
    <name type="scientific">Baoding Narna tick virus 3</name>
    <dbReference type="NCBI Taxonomy" id="2972240"/>
    <lineage>
        <taxon>Viruses</taxon>
        <taxon>Riboviria</taxon>
        <taxon>Orthornavirae</taxon>
        <taxon>Lenarviricota</taxon>
        <taxon>Amabiliviricetes</taxon>
        <taxon>Wolframvirales</taxon>
        <taxon>Narnaviridae</taxon>
    </lineage>
</organism>